<comment type="caution">
    <text evidence="1">The sequence shown here is derived from an EMBL/GenBank/DDBJ whole genome shotgun (WGS) entry which is preliminary data.</text>
</comment>
<evidence type="ECO:0000313" key="1">
    <source>
        <dbReference type="EMBL" id="KZR96497.1"/>
    </source>
</evidence>
<feature type="non-terminal residue" evidence="1">
    <location>
        <position position="1"/>
    </location>
</feature>
<accession>A0A164E746</accession>
<gene>
    <name evidence="1" type="ORF">APZ42_009131</name>
</gene>
<protein>
    <submittedName>
        <fullName evidence="1">Uncharacterized protein</fullName>
    </submittedName>
</protein>
<reference evidence="1 2" key="1">
    <citation type="submission" date="2016-03" db="EMBL/GenBank/DDBJ databases">
        <title>EvidentialGene: Evidence-directed Construction of Genes on Genomes.</title>
        <authorList>
            <person name="Gilbert D.G."/>
            <person name="Choi J.-H."/>
            <person name="Mockaitis K."/>
            <person name="Colbourne J."/>
            <person name="Pfrender M."/>
        </authorList>
    </citation>
    <scope>NUCLEOTIDE SEQUENCE [LARGE SCALE GENOMIC DNA]</scope>
    <source>
        <strain evidence="1 2">Xinb3</strain>
        <tissue evidence="1">Complete organism</tissue>
    </source>
</reference>
<organism evidence="1 2">
    <name type="scientific">Daphnia magna</name>
    <dbReference type="NCBI Taxonomy" id="35525"/>
    <lineage>
        <taxon>Eukaryota</taxon>
        <taxon>Metazoa</taxon>
        <taxon>Ecdysozoa</taxon>
        <taxon>Arthropoda</taxon>
        <taxon>Crustacea</taxon>
        <taxon>Branchiopoda</taxon>
        <taxon>Diplostraca</taxon>
        <taxon>Cladocera</taxon>
        <taxon>Anomopoda</taxon>
        <taxon>Daphniidae</taxon>
        <taxon>Daphnia</taxon>
    </lineage>
</organism>
<keyword evidence="2" id="KW-1185">Reference proteome</keyword>
<dbReference type="Proteomes" id="UP000076858">
    <property type="component" value="Unassembled WGS sequence"/>
</dbReference>
<dbReference type="AlphaFoldDB" id="A0A164E746"/>
<dbReference type="EMBL" id="LRGB01024771">
    <property type="protein sequence ID" value="KZR96497.1"/>
    <property type="molecule type" value="Genomic_DNA"/>
</dbReference>
<name>A0A164E746_9CRUS</name>
<evidence type="ECO:0000313" key="2">
    <source>
        <dbReference type="Proteomes" id="UP000076858"/>
    </source>
</evidence>
<proteinExistence type="predicted"/>
<sequence>LNNINKNIYVDCLKQLLTFLITGLKERFEDSQKTCTHSTPHLIATYLDPRFKKLDLYFSSVVSSEAEKRTRNHIVFSSEERGKDSQQLAAQSMQQNKSSIWEGQDEAFAMSNANITAQGPNKEANRIILMEEYNILPLQPRNSELIRLASMWQKKLLLPATII</sequence>
<dbReference type="OrthoDB" id="6381972at2759"/>